<feature type="compositionally biased region" description="Low complexity" evidence="9">
    <location>
        <begin position="1"/>
        <end position="20"/>
    </location>
</feature>
<dbReference type="GO" id="GO:0031490">
    <property type="term" value="F:chromatin DNA binding"/>
    <property type="evidence" value="ECO:0007669"/>
    <property type="project" value="TreeGrafter"/>
</dbReference>
<dbReference type="AlphaFoldDB" id="A0A835YIA2"/>
<dbReference type="InterPro" id="IPR031162">
    <property type="entry name" value="CBP_P300_HAT"/>
</dbReference>
<dbReference type="EMBL" id="JAFCMP010000544">
    <property type="protein sequence ID" value="KAG5175874.1"/>
    <property type="molecule type" value="Genomic_DNA"/>
</dbReference>
<feature type="compositionally biased region" description="Low complexity" evidence="9">
    <location>
        <begin position="32"/>
        <end position="53"/>
    </location>
</feature>
<keyword evidence="5" id="KW-0805">Transcription regulation</keyword>
<dbReference type="PANTHER" id="PTHR13808">
    <property type="entry name" value="CBP/P300-RELATED"/>
    <property type="match status" value="1"/>
</dbReference>
<keyword evidence="6" id="KW-0804">Transcription</keyword>
<dbReference type="GO" id="GO:0000123">
    <property type="term" value="C:histone acetyltransferase complex"/>
    <property type="evidence" value="ECO:0007669"/>
    <property type="project" value="TreeGrafter"/>
</dbReference>
<comment type="subcellular location">
    <subcellularLocation>
        <location evidence="1">Nucleus</location>
    </subcellularLocation>
</comment>
<evidence type="ECO:0000256" key="7">
    <source>
        <dbReference type="ARBA" id="ARBA00023242"/>
    </source>
</evidence>
<protein>
    <recommendedName>
        <fullName evidence="2">histone acetyltransferase</fullName>
        <ecNumber evidence="2">2.3.1.48</ecNumber>
    </recommendedName>
</protein>
<proteinExistence type="predicted"/>
<dbReference type="GO" id="GO:0045944">
    <property type="term" value="P:positive regulation of transcription by RNA polymerase II"/>
    <property type="evidence" value="ECO:0007669"/>
    <property type="project" value="TreeGrafter"/>
</dbReference>
<evidence type="ECO:0000313" key="12">
    <source>
        <dbReference type="Proteomes" id="UP000664859"/>
    </source>
</evidence>
<evidence type="ECO:0000256" key="8">
    <source>
        <dbReference type="ARBA" id="ARBA00048017"/>
    </source>
</evidence>
<sequence>MAAAATTSSSSSSSSPAASAQRRLKPQYQHQSPATAASSGISSSRPAASAQQRLKPQYQHQSPAAATGSSSSSRGSSRSGSSSSGSGSSSDSTAAAVSAKRRVTPEPIPPPTGDDLRKRATLLATPLNALTAEHYCLHAQHQEHERDLQRLAYPLLADLTWARVNLTTVKNQLGALQHANAAELFTAVAGACGEAGRVQRVADALREFEAKEQDAVNQDRAKPATAPCPAGCSRCEGVSCVMCGVACRARGVPLLYCTHAESPHCRVAFCLGDTYWVSPRGTRVFCVHCYDLCTAECLPDELYDTWMAQVPAAPRYSERLHERRTVPAENGLFKSHLTKHLFNEPAAGDWWIKCDGCEAWAHNTCAVVNDAPEVDLERATFSGGGGGGGRRDRGARKDVGGRGSSEDRGAGGGLQAGEGGGGADTMSDGPEEAGGAAAALAHGLQQQEGGSAAGRVSAPRPQQRTQASRPVSAAAACAAVVAAARAHEGAAAAADVYSAERLPRSDVGDFMELRVKNTQPADAPPLAVRLVSNTKLAMLVPPPVWATFRAAPGQPLPHVIPYSSKALCMFQQINGLWVLCFVMYVQEYSGDAPACNRGRAYISYIDSAAHWQPSSARTAAYKEFVVAYADWVRRRGFGWIHLWSAPPQEGASYVLWCHPEHQATPEPDMLRRWYHAVASRCQALGIVRNFTAERSNLYHASFQVIDNALNAAAADAAAAAANADSSDDDYDDSDDDDHDSDMEAAPISIAPPVLPPFFKGDYWPQQLNGQLTAEHCTAREPADASMLDNMCELVHANRADLLVWQLTPPNAPLLDASWAAAAAAPCSGRRFVPSQLLDTDGPRANEAVDDRQRFIVAQSWHQLQFDTLGGAINSTARIIYALHCPLKRALNRLCRRCKSPITKRHHYCDACSAYGCHSLCDTCSSKLDGKCEAGHRTAPLATSFRLTEAAIRAQIKCNKAACAQIAAAGAAKPPIRASKRPAKCPVVGANSAPSAKRPAHNSSRANGAVGP</sequence>
<evidence type="ECO:0000256" key="1">
    <source>
        <dbReference type="ARBA" id="ARBA00004123"/>
    </source>
</evidence>
<keyword evidence="3" id="KW-0808">Transferase</keyword>
<feature type="compositionally biased region" description="Low complexity" evidence="9">
    <location>
        <begin position="433"/>
        <end position="450"/>
    </location>
</feature>
<keyword evidence="7" id="KW-0539">Nucleus</keyword>
<feature type="compositionally biased region" description="Basic and acidic residues" evidence="9">
    <location>
        <begin position="389"/>
        <end position="409"/>
    </location>
</feature>
<evidence type="ECO:0000256" key="2">
    <source>
        <dbReference type="ARBA" id="ARBA00013184"/>
    </source>
</evidence>
<gene>
    <name evidence="11" type="ORF">JKP88DRAFT_337110</name>
</gene>
<organism evidence="11 12">
    <name type="scientific">Tribonema minus</name>
    <dbReference type="NCBI Taxonomy" id="303371"/>
    <lineage>
        <taxon>Eukaryota</taxon>
        <taxon>Sar</taxon>
        <taxon>Stramenopiles</taxon>
        <taxon>Ochrophyta</taxon>
        <taxon>PX clade</taxon>
        <taxon>Xanthophyceae</taxon>
        <taxon>Tribonematales</taxon>
        <taxon>Tribonemataceae</taxon>
        <taxon>Tribonema</taxon>
    </lineage>
</organism>
<feature type="compositionally biased region" description="Polar residues" evidence="9">
    <location>
        <begin position="460"/>
        <end position="469"/>
    </location>
</feature>
<evidence type="ECO:0000313" key="11">
    <source>
        <dbReference type="EMBL" id="KAG5175874.1"/>
    </source>
</evidence>
<dbReference type="OrthoDB" id="899at2759"/>
<reference evidence="11" key="1">
    <citation type="submission" date="2021-02" db="EMBL/GenBank/DDBJ databases">
        <title>First Annotated Genome of the Yellow-green Alga Tribonema minus.</title>
        <authorList>
            <person name="Mahan K.M."/>
        </authorList>
    </citation>
    <scope>NUCLEOTIDE SEQUENCE</scope>
    <source>
        <strain evidence="11">UTEX B ZZ1240</strain>
    </source>
</reference>
<comment type="caution">
    <text evidence="11">The sequence shown here is derived from an EMBL/GenBank/DDBJ whole genome shotgun (WGS) entry which is preliminary data.</text>
</comment>
<comment type="catalytic activity">
    <reaction evidence="8">
        <text>L-lysyl-[protein] + acetyl-CoA = N(6)-acetyl-L-lysyl-[protein] + CoA + H(+)</text>
        <dbReference type="Rhea" id="RHEA:45948"/>
        <dbReference type="Rhea" id="RHEA-COMP:9752"/>
        <dbReference type="Rhea" id="RHEA-COMP:10731"/>
        <dbReference type="ChEBI" id="CHEBI:15378"/>
        <dbReference type="ChEBI" id="CHEBI:29969"/>
        <dbReference type="ChEBI" id="CHEBI:57287"/>
        <dbReference type="ChEBI" id="CHEBI:57288"/>
        <dbReference type="ChEBI" id="CHEBI:61930"/>
        <dbReference type="EC" id="2.3.1.48"/>
    </reaction>
</comment>
<feature type="region of interest" description="Disordered" evidence="9">
    <location>
        <begin position="720"/>
        <end position="743"/>
    </location>
</feature>
<dbReference type="GO" id="GO:0005667">
    <property type="term" value="C:transcription regulator complex"/>
    <property type="evidence" value="ECO:0007669"/>
    <property type="project" value="TreeGrafter"/>
</dbReference>
<name>A0A835YIA2_9STRA</name>
<accession>A0A835YIA2</accession>
<feature type="region of interest" description="Disordered" evidence="9">
    <location>
        <begin position="1"/>
        <end position="117"/>
    </location>
</feature>
<dbReference type="GO" id="GO:0003713">
    <property type="term" value="F:transcription coactivator activity"/>
    <property type="evidence" value="ECO:0007669"/>
    <property type="project" value="TreeGrafter"/>
</dbReference>
<feature type="compositionally biased region" description="Acidic residues" evidence="9">
    <location>
        <begin position="725"/>
        <end position="742"/>
    </location>
</feature>
<evidence type="ECO:0000256" key="9">
    <source>
        <dbReference type="SAM" id="MobiDB-lite"/>
    </source>
</evidence>
<dbReference type="GO" id="GO:0004402">
    <property type="term" value="F:histone acetyltransferase activity"/>
    <property type="evidence" value="ECO:0007669"/>
    <property type="project" value="InterPro"/>
</dbReference>
<keyword evidence="12" id="KW-1185">Reference proteome</keyword>
<dbReference type="EC" id="2.3.1.48" evidence="2"/>
<evidence type="ECO:0000259" key="10">
    <source>
        <dbReference type="PROSITE" id="PS51727"/>
    </source>
</evidence>
<evidence type="ECO:0000256" key="4">
    <source>
        <dbReference type="ARBA" id="ARBA00022853"/>
    </source>
</evidence>
<feature type="compositionally biased region" description="Gly residues" evidence="9">
    <location>
        <begin position="410"/>
        <end position="423"/>
    </location>
</feature>
<dbReference type="PROSITE" id="PS51727">
    <property type="entry name" value="CBP_P300_HAT"/>
    <property type="match status" value="1"/>
</dbReference>
<feature type="domain" description="CBP/p300-type HAT" evidence="10">
    <location>
        <begin position="496"/>
        <end position="887"/>
    </location>
</feature>
<dbReference type="InterPro" id="IPR013178">
    <property type="entry name" value="Histone_AcTrfase_Rtt109/CBP"/>
</dbReference>
<dbReference type="PANTHER" id="PTHR13808:SF1">
    <property type="entry name" value="HISTONE ACETYLTRANSFERASE"/>
    <property type="match status" value="1"/>
</dbReference>
<dbReference type="SMART" id="SM01250">
    <property type="entry name" value="KAT11"/>
    <property type="match status" value="1"/>
</dbReference>
<evidence type="ECO:0000256" key="5">
    <source>
        <dbReference type="ARBA" id="ARBA00023015"/>
    </source>
</evidence>
<keyword evidence="4" id="KW-0156">Chromatin regulator</keyword>
<feature type="compositionally biased region" description="Low complexity" evidence="9">
    <location>
        <begin position="62"/>
        <end position="98"/>
    </location>
</feature>
<dbReference type="GO" id="GO:0005634">
    <property type="term" value="C:nucleus"/>
    <property type="evidence" value="ECO:0007669"/>
    <property type="project" value="UniProtKB-SubCell"/>
</dbReference>
<evidence type="ECO:0000256" key="3">
    <source>
        <dbReference type="ARBA" id="ARBA00022679"/>
    </source>
</evidence>
<dbReference type="Proteomes" id="UP000664859">
    <property type="component" value="Unassembled WGS sequence"/>
</dbReference>
<evidence type="ECO:0000256" key="6">
    <source>
        <dbReference type="ARBA" id="ARBA00023163"/>
    </source>
</evidence>
<dbReference type="Pfam" id="PF08214">
    <property type="entry name" value="HAT_KAT11"/>
    <property type="match status" value="1"/>
</dbReference>
<feature type="region of interest" description="Disordered" evidence="9">
    <location>
        <begin position="379"/>
        <end position="469"/>
    </location>
</feature>
<feature type="region of interest" description="Disordered" evidence="9">
    <location>
        <begin position="975"/>
        <end position="1011"/>
    </location>
</feature>